<gene>
    <name evidence="1" type="ORF">RGR602_PC00881</name>
</gene>
<dbReference type="Proteomes" id="UP000031368">
    <property type="component" value="Plasmid pRgalR602c"/>
</dbReference>
<accession>A0A0B4XDS7</accession>
<sequence>MAGGSSLPPKVPVTARKILSSIRSTVRSGRFVADVICNALQSGGCNLRNLQRWTA</sequence>
<proteinExistence type="predicted"/>
<geneLocation type="plasmid" evidence="1 2">
    <name>pRgalR602c</name>
</geneLocation>
<reference evidence="1 2" key="1">
    <citation type="submission" date="2013-11" db="EMBL/GenBank/DDBJ databases">
        <title>Complete genome sequence of Rhizobium gallicum bv. gallicum R602.</title>
        <authorList>
            <person name="Bustos P."/>
            <person name="Santamaria R.I."/>
            <person name="Lozano L."/>
            <person name="Acosta J.L."/>
            <person name="Ormeno-Orrillo E."/>
            <person name="Rogel M.A."/>
            <person name="Romero D."/>
            <person name="Cevallos M.A."/>
            <person name="Martinez-Romero E."/>
            <person name="Gonzalez V."/>
        </authorList>
    </citation>
    <scope>NUCLEOTIDE SEQUENCE [LARGE SCALE GENOMIC DNA]</scope>
    <source>
        <strain evidence="1 2">R602</strain>
        <plasmid evidence="1 2">pRgalR602c</plasmid>
    </source>
</reference>
<evidence type="ECO:0000313" key="1">
    <source>
        <dbReference type="EMBL" id="AJD44915.1"/>
    </source>
</evidence>
<evidence type="ECO:0000313" key="2">
    <source>
        <dbReference type="Proteomes" id="UP000031368"/>
    </source>
</evidence>
<protein>
    <submittedName>
        <fullName evidence="1">Uncharacterized protein</fullName>
    </submittedName>
</protein>
<dbReference type="HOGENOM" id="CLU_3029240_0_0_5"/>
<keyword evidence="1" id="KW-0614">Plasmid</keyword>
<name>A0A0B4XDS7_9HYPH</name>
<dbReference type="AlphaFoldDB" id="A0A0B4XDS7"/>
<dbReference type="KEGG" id="rga:RGR602_PC00881"/>
<organism evidence="1 2">
    <name type="scientific">Rhizobium gallicum bv. gallicum R602sp</name>
    <dbReference type="NCBI Taxonomy" id="1041138"/>
    <lineage>
        <taxon>Bacteria</taxon>
        <taxon>Pseudomonadati</taxon>
        <taxon>Pseudomonadota</taxon>
        <taxon>Alphaproteobacteria</taxon>
        <taxon>Hyphomicrobiales</taxon>
        <taxon>Rhizobiaceae</taxon>
        <taxon>Rhizobium/Agrobacterium group</taxon>
        <taxon>Rhizobium</taxon>
    </lineage>
</organism>
<keyword evidence="2" id="KW-1185">Reference proteome</keyword>
<dbReference type="EMBL" id="CP006880">
    <property type="protein sequence ID" value="AJD44915.1"/>
    <property type="molecule type" value="Genomic_DNA"/>
</dbReference>